<evidence type="ECO:0000256" key="1">
    <source>
        <dbReference type="ARBA" id="ARBA00004300"/>
    </source>
</evidence>
<organism evidence="14 15">
    <name type="scientific">Metarhizium rileyi (strain RCEF 4871)</name>
    <name type="common">Nomuraea rileyi</name>
    <dbReference type="NCBI Taxonomy" id="1649241"/>
    <lineage>
        <taxon>Eukaryota</taxon>
        <taxon>Fungi</taxon>
        <taxon>Dikarya</taxon>
        <taxon>Ascomycota</taxon>
        <taxon>Pezizomycotina</taxon>
        <taxon>Sordariomycetes</taxon>
        <taxon>Hypocreomycetidae</taxon>
        <taxon>Hypocreales</taxon>
        <taxon>Clavicipitaceae</taxon>
        <taxon>Metarhizium</taxon>
    </lineage>
</organism>
<protein>
    <recommendedName>
        <fullName evidence="12">Dynactin subunit 4</fullName>
    </recommendedName>
</protein>
<comment type="subcellular location">
    <subcellularLocation>
        <location evidence="1">Cytoplasm</location>
        <location evidence="1">Cytoskeleton</location>
        <location evidence="1">Microtubule organizing center</location>
        <location evidence="1">Centrosome</location>
    </subcellularLocation>
    <subcellularLocation>
        <location evidence="2">Cytoplasm</location>
        <location evidence="2">Cytoskeleton</location>
        <location evidence="2">Stress fiber</location>
    </subcellularLocation>
    <subcellularLocation>
        <location evidence="3">Cytoplasm</location>
        <location evidence="3">Myofibril</location>
    </subcellularLocation>
</comment>
<evidence type="ECO:0000256" key="3">
    <source>
        <dbReference type="ARBA" id="ARBA00004657"/>
    </source>
</evidence>
<evidence type="ECO:0000256" key="13">
    <source>
        <dbReference type="ARBA" id="ARBA00093507"/>
    </source>
</evidence>
<comment type="caution">
    <text evidence="14">The sequence shown here is derived from an EMBL/GenBank/DDBJ whole genome shotgun (WGS) entry which is preliminary data.</text>
</comment>
<keyword evidence="7" id="KW-0832">Ubl conjugation</keyword>
<dbReference type="InterPro" id="IPR008603">
    <property type="entry name" value="DCTN4"/>
</dbReference>
<evidence type="ECO:0000256" key="12">
    <source>
        <dbReference type="ARBA" id="ARBA00034864"/>
    </source>
</evidence>
<evidence type="ECO:0000313" key="14">
    <source>
        <dbReference type="EMBL" id="TWU73212.1"/>
    </source>
</evidence>
<keyword evidence="9" id="KW-0175">Coiled coil</keyword>
<evidence type="ECO:0000256" key="9">
    <source>
        <dbReference type="ARBA" id="ARBA00023054"/>
    </source>
</evidence>
<dbReference type="Pfam" id="PF05502">
    <property type="entry name" value="Dynactin_p62"/>
    <property type="match status" value="1"/>
</dbReference>
<evidence type="ECO:0000256" key="8">
    <source>
        <dbReference type="ARBA" id="ARBA00022990"/>
    </source>
</evidence>
<evidence type="ECO:0000256" key="10">
    <source>
        <dbReference type="ARBA" id="ARBA00023212"/>
    </source>
</evidence>
<keyword evidence="8" id="KW-0007">Acetylation</keyword>
<keyword evidence="5" id="KW-1017">Isopeptide bond</keyword>
<evidence type="ECO:0000256" key="2">
    <source>
        <dbReference type="ARBA" id="ARBA00004529"/>
    </source>
</evidence>
<evidence type="ECO:0000256" key="11">
    <source>
        <dbReference type="ARBA" id="ARBA00034776"/>
    </source>
</evidence>
<name>A0A5C6G5Z7_METRR</name>
<dbReference type="EMBL" id="SBHS01000020">
    <property type="protein sequence ID" value="TWU73212.1"/>
    <property type="molecule type" value="Genomic_DNA"/>
</dbReference>
<gene>
    <name evidence="14" type="ORF">ED733_004669</name>
</gene>
<comment type="similarity">
    <text evidence="11">Belongs to the dynactin subunit 4 family.</text>
</comment>
<dbReference type="AlphaFoldDB" id="A0A5C6G5Z7"/>
<dbReference type="GO" id="GO:0005869">
    <property type="term" value="C:dynactin complex"/>
    <property type="evidence" value="ECO:0007669"/>
    <property type="project" value="InterPro"/>
</dbReference>
<keyword evidence="4" id="KW-0963">Cytoplasm</keyword>
<evidence type="ECO:0000256" key="7">
    <source>
        <dbReference type="ARBA" id="ARBA00022843"/>
    </source>
</evidence>
<dbReference type="PANTHER" id="PTHR13034:SF2">
    <property type="entry name" value="DYNACTIN SUBUNIT 4"/>
    <property type="match status" value="1"/>
</dbReference>
<evidence type="ECO:0000313" key="15">
    <source>
        <dbReference type="Proteomes" id="UP000317257"/>
    </source>
</evidence>
<evidence type="ECO:0000256" key="4">
    <source>
        <dbReference type="ARBA" id="ARBA00022490"/>
    </source>
</evidence>
<comment type="subunit">
    <text evidence="13">Subunit of dynactin, a multiprotein complex part of a tripartite complex with dynein and a adapter, such as BICDL1, BICD2 or HOOK3. The dynactin complex is built around ACTR1A/ACTB filament and consists of an actin-related filament composed of a shoulder domain, a pointed end and a barbed end. Its length is defined by its flexible shoulder domain. The soulder is composed of 2 DCTN1 subunits, 4 DCTN2 and 2 DCTN3. The 4 DCNT2 (via N-terminus) bind the ACTR1A filament and act as molecular rulers to determine the length. The pointed end is important for binding dynein-dynactin cargo adapters. Consists of 4 subunits: ACTR10, DCNT4, DCTN5 and DCTN6. The barbed end is composed of a CAPZA1:CAPZB heterodimers, which binds ACTR1A/ACTB filament and dynactin and stabilizes dynactin. Interacts with ATP7B, but not ATP7A, in a copper-dependent manner. Interacts with ANK2; this interaction is required for localization at costameres. Interacts with N4BP2L1.</text>
</comment>
<evidence type="ECO:0000256" key="6">
    <source>
        <dbReference type="ARBA" id="ARBA00022553"/>
    </source>
</evidence>
<dbReference type="GO" id="GO:0001725">
    <property type="term" value="C:stress fiber"/>
    <property type="evidence" value="ECO:0007669"/>
    <property type="project" value="UniProtKB-SubCell"/>
</dbReference>
<accession>A0A5C6G5Z7</accession>
<keyword evidence="10" id="KW-0206">Cytoskeleton</keyword>
<reference evidence="15" key="1">
    <citation type="submission" date="2018-12" db="EMBL/GenBank/DDBJ databases">
        <title>The complete genome of Metarhizium rileyi, a key fungal pathogen of Lepidoptera.</title>
        <authorList>
            <person name="Binneck E."/>
            <person name="Lastra C.C.L."/>
            <person name="Sosa-Gomez D.R."/>
        </authorList>
    </citation>
    <scope>NUCLEOTIDE SEQUENCE [LARGE SCALE GENOMIC DNA]</scope>
    <source>
        <strain evidence="15">Cep018-CH2</strain>
    </source>
</reference>
<dbReference type="PANTHER" id="PTHR13034">
    <property type="entry name" value="DYNACTIN P62 SUBUNIT"/>
    <property type="match status" value="1"/>
</dbReference>
<proteinExistence type="inferred from homology"/>
<dbReference type="Proteomes" id="UP000317257">
    <property type="component" value="Unassembled WGS sequence"/>
</dbReference>
<sequence>MDSRCTRSCYQCPVCIGPLQVSATQPTSDANLPSPEGQPNSTGGPYALFCQYCNWSSTEIGIQFDRPSGIHAQLSKLNNGGTAKITIRDVKERRKENPDEPLLSDDEVDHDLQFASLKAFYQEQLADTNTSLSGMPLHQSVGFSSPAALSRIMSLYTGRGHAGRIQQGPADVIREALSSEEGLKIAQLDETSMVKKLIHQGWQATTSSEQRDHQISAARFQDELRPIPYLLRTKRSKRCPTCRHIISKPENKVTSTRFKIRLVAKSYIPSITIRPMQPSAAPVQVTSRPTINEEPPLKPSRPYQYILTFKNPLFESIKVTLATPNTTPGRFASKVTLLCPEFEVDANTDMWDDALKDDGRDKARNRDEGAGQGDIAKIWERGRNWVSIVLEVVPASLRPEHQTLLGVAKEDVNDTPLGEGDDILEIPMFIRMEWEVDAQHDMGTPHGKDKDAKEKKELAYWCVLGVGRISHE</sequence>
<keyword evidence="6" id="KW-0597">Phosphoprotein</keyword>
<evidence type="ECO:0000256" key="5">
    <source>
        <dbReference type="ARBA" id="ARBA00022499"/>
    </source>
</evidence>